<accession>A0A3S9UTC7</accession>
<dbReference type="InterPro" id="IPR036890">
    <property type="entry name" value="HATPase_C_sf"/>
</dbReference>
<dbReference type="InterPro" id="IPR050482">
    <property type="entry name" value="Sensor_HK_TwoCompSys"/>
</dbReference>
<dbReference type="KEGG" id="plut:EI981_02995"/>
<keyword evidence="9" id="KW-0812">Transmembrane</keyword>
<feature type="transmembrane region" description="Helical" evidence="9">
    <location>
        <begin position="277"/>
        <end position="296"/>
    </location>
</feature>
<evidence type="ECO:0000259" key="10">
    <source>
        <dbReference type="PROSITE" id="PS50109"/>
    </source>
</evidence>
<feature type="transmembrane region" description="Helical" evidence="9">
    <location>
        <begin position="147"/>
        <end position="166"/>
    </location>
</feature>
<name>A0A3S9UTC7_9BACL</name>
<evidence type="ECO:0000256" key="2">
    <source>
        <dbReference type="ARBA" id="ARBA00012438"/>
    </source>
</evidence>
<proteinExistence type="predicted"/>
<dbReference type="SMART" id="SM00387">
    <property type="entry name" value="HATPase_c"/>
    <property type="match status" value="1"/>
</dbReference>
<gene>
    <name evidence="11" type="ORF">EI981_02995</name>
</gene>
<feature type="transmembrane region" description="Helical" evidence="9">
    <location>
        <begin position="339"/>
        <end position="361"/>
    </location>
</feature>
<dbReference type="CDD" id="cd16917">
    <property type="entry name" value="HATPase_UhpB-NarQ-NarX-like"/>
    <property type="match status" value="1"/>
</dbReference>
<dbReference type="PROSITE" id="PS50109">
    <property type="entry name" value="HIS_KIN"/>
    <property type="match status" value="1"/>
</dbReference>
<feature type="transmembrane region" description="Helical" evidence="9">
    <location>
        <begin position="118"/>
        <end position="140"/>
    </location>
</feature>
<dbReference type="Gene3D" id="3.30.565.10">
    <property type="entry name" value="Histidine kinase-like ATPase, C-terminal domain"/>
    <property type="match status" value="1"/>
</dbReference>
<evidence type="ECO:0000256" key="4">
    <source>
        <dbReference type="ARBA" id="ARBA00022741"/>
    </source>
</evidence>
<evidence type="ECO:0000256" key="6">
    <source>
        <dbReference type="ARBA" id="ARBA00022840"/>
    </source>
</evidence>
<evidence type="ECO:0000256" key="3">
    <source>
        <dbReference type="ARBA" id="ARBA00022679"/>
    </source>
</evidence>
<feature type="transmembrane region" description="Helical" evidence="9">
    <location>
        <begin position="7"/>
        <end position="26"/>
    </location>
</feature>
<reference evidence="12" key="1">
    <citation type="submission" date="2018-12" db="EMBL/GenBank/DDBJ databases">
        <title>Complete genome sequence of Paenibacillus sp. MBLB1234.</title>
        <authorList>
            <person name="Nam Y.-D."/>
            <person name="Kang J."/>
            <person name="Chung W.-H."/>
            <person name="Park Y.S."/>
        </authorList>
    </citation>
    <scope>NUCLEOTIDE SEQUENCE [LARGE SCALE GENOMIC DNA]</scope>
    <source>
        <strain evidence="12">MBLB1234</strain>
    </source>
</reference>
<feature type="transmembrane region" description="Helical" evidence="9">
    <location>
        <begin position="211"/>
        <end position="232"/>
    </location>
</feature>
<dbReference type="Pfam" id="PF02518">
    <property type="entry name" value="HATPase_c"/>
    <property type="match status" value="1"/>
</dbReference>
<evidence type="ECO:0000313" key="12">
    <source>
        <dbReference type="Proteomes" id="UP000270678"/>
    </source>
</evidence>
<keyword evidence="7" id="KW-0902">Two-component regulatory system</keyword>
<evidence type="ECO:0000256" key="8">
    <source>
        <dbReference type="SAM" id="MobiDB-lite"/>
    </source>
</evidence>
<evidence type="ECO:0000256" key="7">
    <source>
        <dbReference type="ARBA" id="ARBA00023012"/>
    </source>
</evidence>
<organism evidence="11 12">
    <name type="scientific">Paenibacillus lutimineralis</name>
    <dbReference type="NCBI Taxonomy" id="2707005"/>
    <lineage>
        <taxon>Bacteria</taxon>
        <taxon>Bacillati</taxon>
        <taxon>Bacillota</taxon>
        <taxon>Bacilli</taxon>
        <taxon>Bacillales</taxon>
        <taxon>Paenibacillaceae</taxon>
        <taxon>Paenibacillus</taxon>
    </lineage>
</organism>
<evidence type="ECO:0000256" key="5">
    <source>
        <dbReference type="ARBA" id="ARBA00022777"/>
    </source>
</evidence>
<comment type="catalytic activity">
    <reaction evidence="1">
        <text>ATP + protein L-histidine = ADP + protein N-phospho-L-histidine.</text>
        <dbReference type="EC" id="2.7.13.3"/>
    </reaction>
</comment>
<dbReference type="EC" id="2.7.13.3" evidence="2"/>
<feature type="transmembrane region" description="Helical" evidence="9">
    <location>
        <begin position="238"/>
        <end position="257"/>
    </location>
</feature>
<keyword evidence="5" id="KW-0418">Kinase</keyword>
<evidence type="ECO:0000313" key="11">
    <source>
        <dbReference type="EMBL" id="AZS13543.1"/>
    </source>
</evidence>
<keyword evidence="4" id="KW-0547">Nucleotide-binding</keyword>
<dbReference type="Pfam" id="PF07730">
    <property type="entry name" value="HisKA_3"/>
    <property type="match status" value="1"/>
</dbReference>
<dbReference type="PANTHER" id="PTHR24421:SF60">
    <property type="entry name" value="SENSOR HISTIDINE KINASE COMP"/>
    <property type="match status" value="1"/>
</dbReference>
<sequence length="793" mass="90442">MAHKTKMSIFIVLISILVGYLSFSIYNNPFIGAKVADNGEGQFVVTDFSSKSSWGNGRILVGDIVLEVNDQPAADFFTIKTYGLLERASSILLNRAGEDGTSSNILLHVYNELSLNELMIQLISPLISVLLFSGLSFFVYQRRKGDPAAIQLILFFLSIGVAYLSSLSSGRADPVGRITMTFTILMVPIFFLQFMTYYLDRYQERIASRYSLGFFYAVICMILGLNISKIVFNFGSPNVISSLILIYFIGINIYIVFRLVQKFVAHRHGPLKSLFKLILIGHIIGFFPFVFLFAVPQLFRISLLSPEIAAVFLLTIPIVYLYMFTTKQLFDIDFLINRFFYYASLSFLPTLVICLLTVLIMNQDNQSWVKWSRLFLACYLLITLMLFLKEYADLKLRPKLNKDLHNFQGSLNRFSARISRVMKRSDLERVLEQEIYNVLPVKKVAFLEINTDHLTEFKLDESLGDIQDSVIEAVEASAGPLMIGSVLNVERGICVIAGKKQNILHLMWLDVKGNRTKYNLDELAWLRTLANYSAIVYENLYLIESLVEELEVEFQKHRGADSSPWLLRLIFKLAEKERRKLASDLHDSALQDQLIWYRNLESAMLDHDMSSELHQKLVDVREGLLDVIHQIRETCNELRPPLLQEMGIVEALRGLFEQAQIRSNYVIDFQSDSFMADINDEQMLTIFRIVQELLRNAGKHAKASNIFISLEQKNDIWLTYKDDGIGLKLEDLNDSYQHMGLSGIKERVHSLEGAIDFRSEPGEGLEVQISLPLESASMDRESEEDSDGSNIAG</sequence>
<evidence type="ECO:0000256" key="1">
    <source>
        <dbReference type="ARBA" id="ARBA00000085"/>
    </source>
</evidence>
<feature type="transmembrane region" description="Helical" evidence="9">
    <location>
        <begin position="308"/>
        <end position="327"/>
    </location>
</feature>
<dbReference type="GO" id="GO:0046983">
    <property type="term" value="F:protein dimerization activity"/>
    <property type="evidence" value="ECO:0007669"/>
    <property type="project" value="InterPro"/>
</dbReference>
<keyword evidence="12" id="KW-1185">Reference proteome</keyword>
<keyword evidence="3" id="KW-0808">Transferase</keyword>
<dbReference type="InterPro" id="IPR005467">
    <property type="entry name" value="His_kinase_dom"/>
</dbReference>
<feature type="domain" description="Histidine kinase" evidence="10">
    <location>
        <begin position="686"/>
        <end position="775"/>
    </location>
</feature>
<keyword evidence="9" id="KW-0472">Membrane</keyword>
<protein>
    <recommendedName>
        <fullName evidence="2">histidine kinase</fullName>
        <ecNumber evidence="2">2.7.13.3</ecNumber>
    </recommendedName>
</protein>
<dbReference type="GO" id="GO:0005524">
    <property type="term" value="F:ATP binding"/>
    <property type="evidence" value="ECO:0007669"/>
    <property type="project" value="UniProtKB-KW"/>
</dbReference>
<feature type="region of interest" description="Disordered" evidence="8">
    <location>
        <begin position="771"/>
        <end position="793"/>
    </location>
</feature>
<feature type="transmembrane region" description="Helical" evidence="9">
    <location>
        <begin position="373"/>
        <end position="392"/>
    </location>
</feature>
<dbReference type="OrthoDB" id="9781904at2"/>
<dbReference type="EMBL" id="CP034346">
    <property type="protein sequence ID" value="AZS13543.1"/>
    <property type="molecule type" value="Genomic_DNA"/>
</dbReference>
<evidence type="ECO:0000256" key="9">
    <source>
        <dbReference type="SAM" id="Phobius"/>
    </source>
</evidence>
<keyword evidence="6" id="KW-0067">ATP-binding</keyword>
<keyword evidence="9" id="KW-1133">Transmembrane helix</keyword>
<dbReference type="PANTHER" id="PTHR24421">
    <property type="entry name" value="NITRATE/NITRITE SENSOR PROTEIN NARX-RELATED"/>
    <property type="match status" value="1"/>
</dbReference>
<dbReference type="GO" id="GO:0000155">
    <property type="term" value="F:phosphorelay sensor kinase activity"/>
    <property type="evidence" value="ECO:0007669"/>
    <property type="project" value="InterPro"/>
</dbReference>
<dbReference type="GO" id="GO:0016020">
    <property type="term" value="C:membrane"/>
    <property type="evidence" value="ECO:0007669"/>
    <property type="project" value="InterPro"/>
</dbReference>
<feature type="transmembrane region" description="Helical" evidence="9">
    <location>
        <begin position="178"/>
        <end position="199"/>
    </location>
</feature>
<dbReference type="InterPro" id="IPR011712">
    <property type="entry name" value="Sig_transdc_His_kin_sub3_dim/P"/>
</dbReference>
<dbReference type="InterPro" id="IPR003594">
    <property type="entry name" value="HATPase_dom"/>
</dbReference>
<dbReference type="AlphaFoldDB" id="A0A3S9UTC7"/>
<dbReference type="Proteomes" id="UP000270678">
    <property type="component" value="Chromosome"/>
</dbReference>
<dbReference type="SUPFAM" id="SSF55874">
    <property type="entry name" value="ATPase domain of HSP90 chaperone/DNA topoisomerase II/histidine kinase"/>
    <property type="match status" value="1"/>
</dbReference>